<organism evidence="10">
    <name type="scientific">hydrothermal vent metagenome</name>
    <dbReference type="NCBI Taxonomy" id="652676"/>
    <lineage>
        <taxon>unclassified sequences</taxon>
        <taxon>metagenomes</taxon>
        <taxon>ecological metagenomes</taxon>
    </lineage>
</organism>
<keyword evidence="5" id="KW-1278">Translocase</keyword>
<dbReference type="Gene3D" id="3.30.450.90">
    <property type="match status" value="1"/>
</dbReference>
<evidence type="ECO:0000256" key="4">
    <source>
        <dbReference type="ARBA" id="ARBA00022927"/>
    </source>
</evidence>
<dbReference type="FunFam" id="3.30.450.90:FF:000001">
    <property type="entry name" value="Type II secretion system ATPase GspE"/>
    <property type="match status" value="1"/>
</dbReference>
<dbReference type="GO" id="GO:0015628">
    <property type="term" value="P:protein secretion by the type II secretion system"/>
    <property type="evidence" value="ECO:0007669"/>
    <property type="project" value="InterPro"/>
</dbReference>
<dbReference type="NCBIfam" id="TIGR02533">
    <property type="entry name" value="type_II_gspE"/>
    <property type="match status" value="1"/>
</dbReference>
<dbReference type="InterPro" id="IPR007831">
    <property type="entry name" value="T2SS_GspE_N"/>
</dbReference>
<dbReference type="Gene3D" id="3.40.50.300">
    <property type="entry name" value="P-loop containing nucleotide triphosphate hydrolases"/>
    <property type="match status" value="1"/>
</dbReference>
<keyword evidence="1" id="KW-0813">Transport</keyword>
<sequence length="542" mass="59518">MNEENARNQEALEKADSRLREPAVQSQEDIAQKLGLQWIDKIEIALLDRDLVSRTSFQFAKANVLLPIKVEDGELVVVSANPLNVQPLDDLRLVYDMPVKIVVADADVVMEAVNKVYDLSADSANQIIDDIAGEENLDALVSGLPVDLLETSAEAPVIRLVNSIMMQAAKEKASDIHFESYERELAVRFRIDGTLKNIIKPPKRLQSLIVSRVKIMSGLDIAEKRLPQDGRLKIIIAGKEIDVRVSVVPTSHGERVVMRLLDKTTMLLNFEQIGMDPDVSARLKKLIRLPHGVILVSGPTGSGKTTTLYAALSHINSPDKNIITVEDPVEYQLPGIGQMPVNAKIGLTFASGLRSILRQDPDVIMVGEIRDQETAQIGIQASLTGHLVFSTIHTNDAAGAITRLVDMGIEPFLISSSLTATLAQRLVRVLCPACKAPYEPRKEHLAELGISENDIPAKTMFYRPQGCEECGMLGYQGRMGVFELLIIDDEIRSLIVQKADSSMVKQLAVKRGFVTMRENAAKAVASGLTSLEEVVRVTLDID</sequence>
<evidence type="ECO:0000256" key="1">
    <source>
        <dbReference type="ARBA" id="ARBA00022448"/>
    </source>
</evidence>
<keyword evidence="3" id="KW-0067">ATP-binding</keyword>
<dbReference type="Pfam" id="PF05157">
    <property type="entry name" value="MshEN"/>
    <property type="match status" value="1"/>
</dbReference>
<evidence type="ECO:0000256" key="6">
    <source>
        <dbReference type="ARBA" id="ARBA00024382"/>
    </source>
</evidence>
<evidence type="ECO:0000259" key="9">
    <source>
        <dbReference type="PROSITE" id="PS00662"/>
    </source>
</evidence>
<dbReference type="SUPFAM" id="SSF52540">
    <property type="entry name" value="P-loop containing nucleoside triphosphate hydrolases"/>
    <property type="match status" value="1"/>
</dbReference>
<dbReference type="SMART" id="SM00382">
    <property type="entry name" value="AAA"/>
    <property type="match status" value="1"/>
</dbReference>
<comment type="catalytic activity">
    <reaction evidence="7">
        <text>ATP + H2O + cellular proteinSide 1 = ADP + phosphate + cellular proteinSide 2.</text>
        <dbReference type="EC" id="7.4.2.8"/>
    </reaction>
</comment>
<dbReference type="Pfam" id="PF00437">
    <property type="entry name" value="T2SSE"/>
    <property type="match status" value="1"/>
</dbReference>
<keyword evidence="4" id="KW-0653">Protein transport</keyword>
<dbReference type="GO" id="GO:0005886">
    <property type="term" value="C:plasma membrane"/>
    <property type="evidence" value="ECO:0007669"/>
    <property type="project" value="TreeGrafter"/>
</dbReference>
<evidence type="ECO:0000256" key="5">
    <source>
        <dbReference type="ARBA" id="ARBA00022967"/>
    </source>
</evidence>
<dbReference type="InterPro" id="IPR013369">
    <property type="entry name" value="T2SS_GspE"/>
</dbReference>
<dbReference type="CDD" id="cd01129">
    <property type="entry name" value="PulE-GspE-like"/>
    <property type="match status" value="1"/>
</dbReference>
<feature type="domain" description="Bacterial type II secretion system protein E" evidence="9">
    <location>
        <begin position="357"/>
        <end position="371"/>
    </location>
</feature>
<accession>A0A3B1BFL6</accession>
<dbReference type="Gene3D" id="3.30.300.160">
    <property type="entry name" value="Type II secretion system, protein E, N-terminal domain"/>
    <property type="match status" value="1"/>
</dbReference>
<dbReference type="GO" id="GO:0008564">
    <property type="term" value="F:protein-exporting ATPase activity"/>
    <property type="evidence" value="ECO:0007669"/>
    <property type="project" value="UniProtKB-EC"/>
</dbReference>
<dbReference type="PANTHER" id="PTHR30258:SF2">
    <property type="entry name" value="COMG OPERON PROTEIN 1"/>
    <property type="match status" value="1"/>
</dbReference>
<protein>
    <recommendedName>
        <fullName evidence="6">protein-secreting ATPase</fullName>
        <ecNumber evidence="6">7.4.2.8</ecNumber>
    </recommendedName>
</protein>
<keyword evidence="2" id="KW-0547">Nucleotide-binding</keyword>
<dbReference type="SUPFAM" id="SSF160246">
    <property type="entry name" value="EspE N-terminal domain-like"/>
    <property type="match status" value="1"/>
</dbReference>
<dbReference type="GO" id="GO:0005524">
    <property type="term" value="F:ATP binding"/>
    <property type="evidence" value="ECO:0007669"/>
    <property type="project" value="UniProtKB-KW"/>
</dbReference>
<evidence type="ECO:0000256" key="8">
    <source>
        <dbReference type="SAM" id="MobiDB-lite"/>
    </source>
</evidence>
<proteinExistence type="predicted"/>
<dbReference type="AlphaFoldDB" id="A0A3B1BFL6"/>
<dbReference type="GO" id="GO:0015627">
    <property type="term" value="C:type II protein secretion system complex"/>
    <property type="evidence" value="ECO:0007669"/>
    <property type="project" value="InterPro"/>
</dbReference>
<name>A0A3B1BFL6_9ZZZZ</name>
<evidence type="ECO:0000256" key="3">
    <source>
        <dbReference type="ARBA" id="ARBA00022840"/>
    </source>
</evidence>
<evidence type="ECO:0000256" key="7">
    <source>
        <dbReference type="ARBA" id="ARBA00034006"/>
    </source>
</evidence>
<dbReference type="PROSITE" id="PS00662">
    <property type="entry name" value="T2SP_E"/>
    <property type="match status" value="1"/>
</dbReference>
<reference evidence="10" key="1">
    <citation type="submission" date="2018-06" db="EMBL/GenBank/DDBJ databases">
        <authorList>
            <person name="Zhirakovskaya E."/>
        </authorList>
    </citation>
    <scope>NUCLEOTIDE SEQUENCE</scope>
</reference>
<dbReference type="PANTHER" id="PTHR30258">
    <property type="entry name" value="TYPE II SECRETION SYSTEM PROTEIN GSPE-RELATED"/>
    <property type="match status" value="1"/>
</dbReference>
<feature type="region of interest" description="Disordered" evidence="8">
    <location>
        <begin position="1"/>
        <end position="20"/>
    </location>
</feature>
<dbReference type="FunFam" id="3.40.50.300:FF:000398">
    <property type="entry name" value="Type IV pilus assembly ATPase PilB"/>
    <property type="match status" value="1"/>
</dbReference>
<dbReference type="InterPro" id="IPR001482">
    <property type="entry name" value="T2SS/T4SS_dom"/>
</dbReference>
<dbReference type="EMBL" id="UOGE01000017">
    <property type="protein sequence ID" value="VAX17046.1"/>
    <property type="molecule type" value="Genomic_DNA"/>
</dbReference>
<dbReference type="InterPro" id="IPR003593">
    <property type="entry name" value="AAA+_ATPase"/>
</dbReference>
<evidence type="ECO:0000256" key="2">
    <source>
        <dbReference type="ARBA" id="ARBA00022741"/>
    </source>
</evidence>
<dbReference type="InterPro" id="IPR027417">
    <property type="entry name" value="P-loop_NTPase"/>
</dbReference>
<evidence type="ECO:0000313" key="10">
    <source>
        <dbReference type="EMBL" id="VAX17046.1"/>
    </source>
</evidence>
<dbReference type="InterPro" id="IPR037257">
    <property type="entry name" value="T2SS_E_N_sf"/>
</dbReference>
<dbReference type="EC" id="7.4.2.8" evidence="6"/>
<dbReference type="GO" id="GO:0016887">
    <property type="term" value="F:ATP hydrolysis activity"/>
    <property type="evidence" value="ECO:0007669"/>
    <property type="project" value="TreeGrafter"/>
</dbReference>
<gene>
    <name evidence="10" type="ORF">MNBD_NITROSPINAE02-1585</name>
</gene>